<dbReference type="OrthoDB" id="9811984at2"/>
<dbReference type="GO" id="GO:0004521">
    <property type="term" value="F:RNA endonuclease activity"/>
    <property type="evidence" value="ECO:0007669"/>
    <property type="project" value="UniProtKB-UniRule"/>
</dbReference>
<dbReference type="EMBL" id="LZFP01000034">
    <property type="protein sequence ID" value="OBR37581.1"/>
    <property type="molecule type" value="Genomic_DNA"/>
</dbReference>
<evidence type="ECO:0000313" key="8">
    <source>
        <dbReference type="EMBL" id="OBR37581.1"/>
    </source>
</evidence>
<dbReference type="Pfam" id="PF02130">
    <property type="entry name" value="YbeY"/>
    <property type="match status" value="1"/>
</dbReference>
<comment type="function">
    <text evidence="7">Single strand-specific metallo-endoribonuclease involved in late-stage 70S ribosome quality control and in maturation of the 3' terminus of the 16S rRNA.</text>
</comment>
<dbReference type="PANTHER" id="PTHR46986">
    <property type="entry name" value="ENDORIBONUCLEASE YBEY, CHLOROPLASTIC"/>
    <property type="match status" value="1"/>
</dbReference>
<comment type="caution">
    <text evidence="8">The sequence shown here is derived from an EMBL/GenBank/DDBJ whole genome shotgun (WGS) entry which is preliminary data.</text>
</comment>
<evidence type="ECO:0000256" key="6">
    <source>
        <dbReference type="ARBA" id="ARBA00022833"/>
    </source>
</evidence>
<keyword evidence="3 7" id="KW-0479">Metal-binding</keyword>
<dbReference type="InterPro" id="IPR020549">
    <property type="entry name" value="YbeY_CS"/>
</dbReference>
<feature type="binding site" evidence="7">
    <location>
        <position position="115"/>
    </location>
    <ligand>
        <name>Zn(2+)</name>
        <dbReference type="ChEBI" id="CHEBI:29105"/>
        <note>catalytic</note>
    </ligand>
</feature>
<dbReference type="GO" id="GO:0005737">
    <property type="term" value="C:cytoplasm"/>
    <property type="evidence" value="ECO:0007669"/>
    <property type="project" value="UniProtKB-SubCell"/>
</dbReference>
<dbReference type="PANTHER" id="PTHR46986:SF1">
    <property type="entry name" value="ENDORIBONUCLEASE YBEY, CHLOROPLASTIC"/>
    <property type="match status" value="1"/>
</dbReference>
<keyword evidence="7" id="KW-0698">rRNA processing</keyword>
<proteinExistence type="inferred from homology"/>
<keyword evidence="7" id="KW-0963">Cytoplasm</keyword>
<dbReference type="NCBIfam" id="TIGR00043">
    <property type="entry name" value="rRNA maturation RNase YbeY"/>
    <property type="match status" value="1"/>
</dbReference>
<feature type="binding site" evidence="7">
    <location>
        <position position="109"/>
    </location>
    <ligand>
        <name>Zn(2+)</name>
        <dbReference type="ChEBI" id="CHEBI:29105"/>
        <note>catalytic</note>
    </ligand>
</feature>
<dbReference type="InterPro" id="IPR023091">
    <property type="entry name" value="MetalPrtase_cat_dom_sf_prd"/>
</dbReference>
<dbReference type="RefSeq" id="WP_068485735.1">
    <property type="nucleotide sequence ID" value="NZ_CP018760.1"/>
</dbReference>
<dbReference type="AlphaFoldDB" id="A0A1B7Z4D6"/>
<dbReference type="Proteomes" id="UP000092164">
    <property type="component" value="Unassembled WGS sequence"/>
</dbReference>
<dbReference type="HAMAP" id="MF_00009">
    <property type="entry name" value="Endoribonucl_YbeY"/>
    <property type="match status" value="1"/>
</dbReference>
<gene>
    <name evidence="7" type="primary">ybeY</name>
    <name evidence="8" type="ORF">A9200_08030</name>
</gene>
<dbReference type="KEGG" id="mart:BTR34_08280"/>
<keyword evidence="6 7" id="KW-0862">Zinc</keyword>
<dbReference type="GO" id="GO:0006364">
    <property type="term" value="P:rRNA processing"/>
    <property type="evidence" value="ECO:0007669"/>
    <property type="project" value="UniProtKB-UniRule"/>
</dbReference>
<evidence type="ECO:0000256" key="2">
    <source>
        <dbReference type="ARBA" id="ARBA00022722"/>
    </source>
</evidence>
<comment type="subcellular location">
    <subcellularLocation>
        <location evidence="7">Cytoplasm</location>
    </subcellularLocation>
</comment>
<evidence type="ECO:0000256" key="7">
    <source>
        <dbReference type="HAMAP-Rule" id="MF_00009"/>
    </source>
</evidence>
<keyword evidence="2 7" id="KW-0540">Nuclease</keyword>
<dbReference type="PROSITE" id="PS01306">
    <property type="entry name" value="UPF0054"/>
    <property type="match status" value="1"/>
</dbReference>
<feature type="binding site" evidence="7">
    <location>
        <position position="105"/>
    </location>
    <ligand>
        <name>Zn(2+)</name>
        <dbReference type="ChEBI" id="CHEBI:29105"/>
        <note>catalytic</note>
    </ligand>
</feature>
<keyword evidence="9" id="KW-1185">Reference proteome</keyword>
<protein>
    <recommendedName>
        <fullName evidence="7">Endoribonuclease YbeY</fullName>
        <ecNumber evidence="7">3.1.-.-</ecNumber>
    </recommendedName>
</protein>
<dbReference type="SUPFAM" id="SSF55486">
    <property type="entry name" value="Metalloproteases ('zincins'), catalytic domain"/>
    <property type="match status" value="1"/>
</dbReference>
<dbReference type="Gene3D" id="3.40.390.30">
    <property type="entry name" value="Metalloproteases ('zincins'), catalytic domain"/>
    <property type="match status" value="1"/>
</dbReference>
<dbReference type="STRING" id="1836467.BTR34_08280"/>
<evidence type="ECO:0000256" key="5">
    <source>
        <dbReference type="ARBA" id="ARBA00022801"/>
    </source>
</evidence>
<comment type="similarity">
    <text evidence="1 7">Belongs to the endoribonuclease YbeY family.</text>
</comment>
<evidence type="ECO:0000256" key="1">
    <source>
        <dbReference type="ARBA" id="ARBA00010875"/>
    </source>
</evidence>
<reference evidence="9" key="1">
    <citation type="submission" date="2016-06" db="EMBL/GenBank/DDBJ databases">
        <authorList>
            <person name="Zhan P."/>
        </authorList>
    </citation>
    <scope>NUCLEOTIDE SEQUENCE [LARGE SCALE GENOMIC DNA]</scope>
    <source>
        <strain evidence="9">T28</strain>
    </source>
</reference>
<organism evidence="8 9">
    <name type="scientific">Maribacter hydrothermalis</name>
    <dbReference type="NCBI Taxonomy" id="1836467"/>
    <lineage>
        <taxon>Bacteria</taxon>
        <taxon>Pseudomonadati</taxon>
        <taxon>Bacteroidota</taxon>
        <taxon>Flavobacteriia</taxon>
        <taxon>Flavobacteriales</taxon>
        <taxon>Flavobacteriaceae</taxon>
        <taxon>Maribacter</taxon>
    </lineage>
</organism>
<evidence type="ECO:0000256" key="4">
    <source>
        <dbReference type="ARBA" id="ARBA00022759"/>
    </source>
</evidence>
<dbReference type="InterPro" id="IPR002036">
    <property type="entry name" value="YbeY"/>
</dbReference>
<sequence length="139" mass="16470">MINYNYLTDFKLEEENNYDSWISQSCKSEGYTIQELNYIFCSDEYLLKINQDYLQHDYLTDIITFDYVSGKNVSGDLYISIDRVKENAEEFNVSFDNELKRVMVHGVLHLMGYSDKSDIATTEMRAKEEEKIKLFHVEQ</sequence>
<name>A0A1B7Z4D6_9FLAO</name>
<evidence type="ECO:0000313" key="9">
    <source>
        <dbReference type="Proteomes" id="UP000092164"/>
    </source>
</evidence>
<dbReference type="GO" id="GO:0004222">
    <property type="term" value="F:metalloendopeptidase activity"/>
    <property type="evidence" value="ECO:0007669"/>
    <property type="project" value="InterPro"/>
</dbReference>
<keyword evidence="4 7" id="KW-0255">Endonuclease</keyword>
<comment type="cofactor">
    <cofactor evidence="7">
        <name>Zn(2+)</name>
        <dbReference type="ChEBI" id="CHEBI:29105"/>
    </cofactor>
    <text evidence="7">Binds 1 zinc ion.</text>
</comment>
<accession>A0A1B7Z4D6</accession>
<dbReference type="EC" id="3.1.-.-" evidence="7"/>
<dbReference type="GO" id="GO:0008270">
    <property type="term" value="F:zinc ion binding"/>
    <property type="evidence" value="ECO:0007669"/>
    <property type="project" value="UniProtKB-UniRule"/>
</dbReference>
<keyword evidence="7" id="KW-0690">Ribosome biogenesis</keyword>
<keyword evidence="5 7" id="KW-0378">Hydrolase</keyword>
<evidence type="ECO:0000256" key="3">
    <source>
        <dbReference type="ARBA" id="ARBA00022723"/>
    </source>
</evidence>